<dbReference type="InterPro" id="IPR050731">
    <property type="entry name" value="HRD1_E3_ubiq-ligases"/>
</dbReference>
<comment type="catalytic activity">
    <reaction evidence="1">
        <text>S-ubiquitinyl-[E2 ubiquitin-conjugating enzyme]-L-cysteine + [acceptor protein]-L-lysine = [E2 ubiquitin-conjugating enzyme]-L-cysteine + N(6)-ubiquitinyl-[acceptor protein]-L-lysine.</text>
        <dbReference type="EC" id="2.3.2.27"/>
    </reaction>
</comment>
<evidence type="ECO:0000256" key="12">
    <source>
        <dbReference type="ARBA" id="ARBA00022833"/>
    </source>
</evidence>
<dbReference type="PROSITE" id="PS50089">
    <property type="entry name" value="ZF_RING_2"/>
    <property type="match status" value="1"/>
</dbReference>
<evidence type="ECO:0000256" key="1">
    <source>
        <dbReference type="ARBA" id="ARBA00000900"/>
    </source>
</evidence>
<dbReference type="InterPro" id="IPR001841">
    <property type="entry name" value="Znf_RING"/>
</dbReference>
<keyword evidence="7 17" id="KW-0812">Transmembrane</keyword>
<evidence type="ECO:0000256" key="2">
    <source>
        <dbReference type="ARBA" id="ARBA00004477"/>
    </source>
</evidence>
<feature type="transmembrane region" description="Helical" evidence="17">
    <location>
        <begin position="20"/>
        <end position="39"/>
    </location>
</feature>
<evidence type="ECO:0000256" key="9">
    <source>
        <dbReference type="ARBA" id="ARBA00022771"/>
    </source>
</evidence>
<keyword evidence="10" id="KW-0833">Ubl conjugation pathway</keyword>
<dbReference type="SMART" id="SM00184">
    <property type="entry name" value="RING"/>
    <property type="match status" value="1"/>
</dbReference>
<dbReference type="InterPro" id="IPR013083">
    <property type="entry name" value="Znf_RING/FYVE/PHD"/>
</dbReference>
<evidence type="ECO:0000313" key="20">
    <source>
        <dbReference type="Proteomes" id="UP000095085"/>
    </source>
</evidence>
<dbReference type="GO" id="GO:0008270">
    <property type="term" value="F:zinc ion binding"/>
    <property type="evidence" value="ECO:0007669"/>
    <property type="project" value="UniProtKB-KW"/>
</dbReference>
<keyword evidence="13 17" id="KW-1133">Transmembrane helix</keyword>
<dbReference type="CDD" id="cd16479">
    <property type="entry name" value="RING-H2_synoviolin"/>
    <property type="match status" value="1"/>
</dbReference>
<gene>
    <name evidence="19" type="ORF">HYPBUDRAFT_153435</name>
</gene>
<protein>
    <recommendedName>
        <fullName evidence="5">RING-type E3 ubiquitin transferase</fullName>
        <ecNumber evidence="5">2.3.2.27</ecNumber>
    </recommendedName>
</protein>
<evidence type="ECO:0000256" key="13">
    <source>
        <dbReference type="ARBA" id="ARBA00022989"/>
    </source>
</evidence>
<evidence type="ECO:0000256" key="6">
    <source>
        <dbReference type="ARBA" id="ARBA00022679"/>
    </source>
</evidence>
<dbReference type="InterPro" id="IPR057992">
    <property type="entry name" value="TPR_SYVN1_N"/>
</dbReference>
<dbReference type="AlphaFoldDB" id="A0A1E4RHP6"/>
<dbReference type="Pfam" id="PF12678">
    <property type="entry name" value="zf-rbx1"/>
    <property type="match status" value="1"/>
</dbReference>
<dbReference type="OrthoDB" id="7759664at2759"/>
<dbReference type="InterPro" id="IPR024766">
    <property type="entry name" value="Znf_RING_H2"/>
</dbReference>
<dbReference type="STRING" id="984485.A0A1E4RHP6"/>
<evidence type="ECO:0000256" key="16">
    <source>
        <dbReference type="SAM" id="MobiDB-lite"/>
    </source>
</evidence>
<keyword evidence="12" id="KW-0862">Zinc</keyword>
<evidence type="ECO:0000256" key="10">
    <source>
        <dbReference type="ARBA" id="ARBA00022786"/>
    </source>
</evidence>
<comment type="pathway">
    <text evidence="3">Protein modification; protein ubiquitination.</text>
</comment>
<evidence type="ECO:0000256" key="3">
    <source>
        <dbReference type="ARBA" id="ARBA00004906"/>
    </source>
</evidence>
<evidence type="ECO:0000256" key="7">
    <source>
        <dbReference type="ARBA" id="ARBA00022692"/>
    </source>
</evidence>
<dbReference type="GO" id="GO:0061630">
    <property type="term" value="F:ubiquitin protein ligase activity"/>
    <property type="evidence" value="ECO:0007669"/>
    <property type="project" value="UniProtKB-EC"/>
</dbReference>
<evidence type="ECO:0000256" key="5">
    <source>
        <dbReference type="ARBA" id="ARBA00012483"/>
    </source>
</evidence>
<evidence type="ECO:0000256" key="17">
    <source>
        <dbReference type="SAM" id="Phobius"/>
    </source>
</evidence>
<evidence type="ECO:0000256" key="14">
    <source>
        <dbReference type="ARBA" id="ARBA00023136"/>
    </source>
</evidence>
<organism evidence="19 20">
    <name type="scientific">Hyphopichia burtonii NRRL Y-1933</name>
    <dbReference type="NCBI Taxonomy" id="984485"/>
    <lineage>
        <taxon>Eukaryota</taxon>
        <taxon>Fungi</taxon>
        <taxon>Dikarya</taxon>
        <taxon>Ascomycota</taxon>
        <taxon>Saccharomycotina</taxon>
        <taxon>Pichiomycetes</taxon>
        <taxon>Debaryomycetaceae</taxon>
        <taxon>Hyphopichia</taxon>
    </lineage>
</organism>
<feature type="domain" description="RING-type" evidence="18">
    <location>
        <begin position="198"/>
        <end position="253"/>
    </location>
</feature>
<dbReference type="EMBL" id="KV454542">
    <property type="protein sequence ID" value="ODV66736.1"/>
    <property type="molecule type" value="Genomic_DNA"/>
</dbReference>
<keyword evidence="11" id="KW-0256">Endoplasmic reticulum</keyword>
<evidence type="ECO:0000256" key="8">
    <source>
        <dbReference type="ARBA" id="ARBA00022723"/>
    </source>
</evidence>
<dbReference type="InterPro" id="IPR058051">
    <property type="entry name" value="Znf_RING_synoviolin"/>
</dbReference>
<reference evidence="20" key="1">
    <citation type="submission" date="2016-05" db="EMBL/GenBank/DDBJ databases">
        <title>Comparative genomics of biotechnologically important yeasts.</title>
        <authorList>
            <consortium name="DOE Joint Genome Institute"/>
            <person name="Riley R."/>
            <person name="Haridas S."/>
            <person name="Wolfe K.H."/>
            <person name="Lopes M.R."/>
            <person name="Hittinger C.T."/>
            <person name="Goker M."/>
            <person name="Salamov A."/>
            <person name="Wisecaver J."/>
            <person name="Long T.M."/>
            <person name="Aerts A.L."/>
            <person name="Barry K."/>
            <person name="Choi C."/>
            <person name="Clum A."/>
            <person name="Coughlan A.Y."/>
            <person name="Deshpande S."/>
            <person name="Douglass A.P."/>
            <person name="Hanson S.J."/>
            <person name="Klenk H.-P."/>
            <person name="Labutti K."/>
            <person name="Lapidus A."/>
            <person name="Lindquist E."/>
            <person name="Lipzen A."/>
            <person name="Meier-Kolthoff J.P."/>
            <person name="Ohm R.A."/>
            <person name="Otillar R.P."/>
            <person name="Pangilinan J."/>
            <person name="Peng Y."/>
            <person name="Rokas A."/>
            <person name="Rosa C.A."/>
            <person name="Scheuner C."/>
            <person name="Sibirny A.A."/>
            <person name="Slot J.C."/>
            <person name="Stielow J.B."/>
            <person name="Sun H."/>
            <person name="Kurtzman C.P."/>
            <person name="Blackwell M."/>
            <person name="Grigoriev I.V."/>
            <person name="Jeffries T.W."/>
        </authorList>
    </citation>
    <scope>NUCLEOTIDE SEQUENCE [LARGE SCALE GENOMIC DNA]</scope>
    <source>
        <strain evidence="20">NRRL Y-1933</strain>
    </source>
</reference>
<keyword evidence="9 15" id="KW-0863">Zinc-finger</keyword>
<dbReference type="Gene3D" id="3.30.40.10">
    <property type="entry name" value="Zinc/RING finger domain, C3HC4 (zinc finger)"/>
    <property type="match status" value="1"/>
</dbReference>
<keyword evidence="14 17" id="KW-0472">Membrane</keyword>
<feature type="transmembrane region" description="Helical" evidence="17">
    <location>
        <begin position="46"/>
        <end position="64"/>
    </location>
</feature>
<dbReference type="UniPathway" id="UPA00143"/>
<dbReference type="GO" id="GO:0036503">
    <property type="term" value="P:ERAD pathway"/>
    <property type="evidence" value="ECO:0007669"/>
    <property type="project" value="TreeGrafter"/>
</dbReference>
<accession>A0A1E4RHP6</accession>
<sequence>MKIWNRPNDENFTVFSVLKSYTSIFGLVGASIVVNFLIAKFLAYDVFQGVNSVVCLLIGFQFAIQGVESLTYFAKLILNVYELIEFRVFVESLGIDLDDDDMDDDDSERVWENKPYYTKVIDIISSSLKLISYVSFIYLLTFNSNSLPLSMLQGTFSSIKLIYTEVKQLISFIESTKRLDSQLKNATADDLAESDNLCIICREDMFSIDEYEATHNKQLPLRKYPKKLRCKHILHMGCLKDWLERSENCPLCRRNVFTSGPVQEEPEASQQDNTPPPQQQDLMQEPRPQPALQPQGASQDYQEIFEDLNIPAGAPTSVGASSSGSPLSSVSLNNFTINLPRGAFIPPDWAVLPLSKRSANFYNVHLSRSESAALRITDEPADATP</sequence>
<evidence type="ECO:0000256" key="4">
    <source>
        <dbReference type="ARBA" id="ARBA00010089"/>
    </source>
</evidence>
<feature type="region of interest" description="Disordered" evidence="16">
    <location>
        <begin position="262"/>
        <end position="299"/>
    </location>
</feature>
<evidence type="ECO:0000256" key="15">
    <source>
        <dbReference type="PROSITE-ProRule" id="PRU00175"/>
    </source>
</evidence>
<dbReference type="EC" id="2.3.2.27" evidence="5"/>
<keyword evidence="6" id="KW-0808">Transferase</keyword>
<comment type="subcellular location">
    <subcellularLocation>
        <location evidence="2">Endoplasmic reticulum membrane</location>
        <topology evidence="2">Multi-pass membrane protein</topology>
    </subcellularLocation>
</comment>
<comment type="similarity">
    <text evidence="4">Belongs to the HRD1 family.</text>
</comment>
<dbReference type="Pfam" id="PF25563">
    <property type="entry name" value="TPR_SYVN1_N"/>
    <property type="match status" value="1"/>
</dbReference>
<evidence type="ECO:0000259" key="18">
    <source>
        <dbReference type="PROSITE" id="PS50089"/>
    </source>
</evidence>
<name>A0A1E4RHP6_9ASCO</name>
<dbReference type="GeneID" id="30996096"/>
<dbReference type="RefSeq" id="XP_020075803.1">
    <property type="nucleotide sequence ID" value="XM_020221547.1"/>
</dbReference>
<dbReference type="Proteomes" id="UP000095085">
    <property type="component" value="Unassembled WGS sequence"/>
</dbReference>
<dbReference type="SUPFAM" id="SSF57850">
    <property type="entry name" value="RING/U-box"/>
    <property type="match status" value="1"/>
</dbReference>
<dbReference type="GO" id="GO:0016567">
    <property type="term" value="P:protein ubiquitination"/>
    <property type="evidence" value="ECO:0007669"/>
    <property type="project" value="UniProtKB-UniPathway"/>
</dbReference>
<keyword evidence="8" id="KW-0479">Metal-binding</keyword>
<proteinExistence type="inferred from homology"/>
<keyword evidence="20" id="KW-1185">Reference proteome</keyword>
<dbReference type="PANTHER" id="PTHR22763:SF184">
    <property type="entry name" value="E3 UBIQUITIN-PROTEIN LIGASE SYNOVIOLIN"/>
    <property type="match status" value="1"/>
</dbReference>
<dbReference type="GO" id="GO:0043161">
    <property type="term" value="P:proteasome-mediated ubiquitin-dependent protein catabolic process"/>
    <property type="evidence" value="ECO:0007669"/>
    <property type="project" value="TreeGrafter"/>
</dbReference>
<dbReference type="GO" id="GO:0005789">
    <property type="term" value="C:endoplasmic reticulum membrane"/>
    <property type="evidence" value="ECO:0007669"/>
    <property type="project" value="UniProtKB-SubCell"/>
</dbReference>
<evidence type="ECO:0000256" key="11">
    <source>
        <dbReference type="ARBA" id="ARBA00022824"/>
    </source>
</evidence>
<evidence type="ECO:0000313" key="19">
    <source>
        <dbReference type="EMBL" id="ODV66736.1"/>
    </source>
</evidence>
<dbReference type="PANTHER" id="PTHR22763">
    <property type="entry name" value="RING ZINC FINGER PROTEIN"/>
    <property type="match status" value="1"/>
</dbReference>